<dbReference type="Proteomes" id="UP000694548">
    <property type="component" value="Unassembled WGS sequence"/>
</dbReference>
<dbReference type="GeneTree" id="ENSGT00930000152735"/>
<dbReference type="Ensembl" id="ENSNFUT00015046165.1">
    <property type="protein sequence ID" value="ENSNFUP00015044238.1"/>
    <property type="gene ID" value="ENSNFUG00015021039.1"/>
</dbReference>
<evidence type="ECO:0000313" key="2">
    <source>
        <dbReference type="Proteomes" id="UP000694548"/>
    </source>
</evidence>
<name>A0A8C6PKX0_NOTFU</name>
<evidence type="ECO:0008006" key="3">
    <source>
        <dbReference type="Google" id="ProtNLM"/>
    </source>
</evidence>
<accession>A0A8C6PKX0</accession>
<dbReference type="Gene3D" id="3.40.50.170">
    <property type="entry name" value="Formyl transferase, N-terminal domain"/>
    <property type="match status" value="1"/>
</dbReference>
<reference evidence="1" key="2">
    <citation type="submission" date="2025-09" db="UniProtKB">
        <authorList>
            <consortium name="Ensembl"/>
        </authorList>
    </citation>
    <scope>IDENTIFICATION</scope>
</reference>
<evidence type="ECO:0000313" key="1">
    <source>
        <dbReference type="Ensembl" id="ENSNFUP00015044238.1"/>
    </source>
</evidence>
<protein>
    <recommendedName>
        <fullName evidence="3">Aldehyde dehydrogenase 1 family, member L2</fullName>
    </recommendedName>
</protein>
<dbReference type="AlphaFoldDB" id="A0A8C6PKX0"/>
<organism evidence="1 2">
    <name type="scientific">Nothobranchius furzeri</name>
    <name type="common">Turquoise killifish</name>
    <dbReference type="NCBI Taxonomy" id="105023"/>
    <lineage>
        <taxon>Eukaryota</taxon>
        <taxon>Metazoa</taxon>
        <taxon>Chordata</taxon>
        <taxon>Craniata</taxon>
        <taxon>Vertebrata</taxon>
        <taxon>Euteleostomi</taxon>
        <taxon>Actinopterygii</taxon>
        <taxon>Neopterygii</taxon>
        <taxon>Teleostei</taxon>
        <taxon>Neoteleostei</taxon>
        <taxon>Acanthomorphata</taxon>
        <taxon>Ovalentaria</taxon>
        <taxon>Atherinomorphae</taxon>
        <taxon>Cyprinodontiformes</taxon>
        <taxon>Nothobranchiidae</taxon>
        <taxon>Nothobranchius</taxon>
    </lineage>
</organism>
<keyword evidence="2" id="KW-1185">Reference proteome</keyword>
<sequence>MKIAVIGQSLFGQEVYKKLRKEGHMIVGVFTIPDKDGKADPLGENPADFHISPAIYRNTMKATSYTCATNETRKTCV</sequence>
<reference evidence="1" key="1">
    <citation type="submission" date="2025-08" db="UniProtKB">
        <authorList>
            <consortium name="Ensembl"/>
        </authorList>
    </citation>
    <scope>IDENTIFICATION</scope>
</reference>
<proteinExistence type="predicted"/>